<protein>
    <submittedName>
        <fullName evidence="10">Amino acid ABC transporter permease</fullName>
    </submittedName>
</protein>
<evidence type="ECO:0000256" key="5">
    <source>
        <dbReference type="ARBA" id="ARBA00022692"/>
    </source>
</evidence>
<sequence>MSDVSFVRTEMLPEQDPPGSEVGVIGWLRHNLFSSWINGILTVLSLFAIYFVLSGILPWVFQSVWNGGSLTECREIMTATWGQTHGHACWGVINERWLQLLFGFYPSDLYGRPILSLVLLLVAMTPILFNMISRRMNWFLLVLAFFVTAVLMDASIFVWILRAGFAGATLVIGYQLVTLSGADRAEQIAQGAKRLPNPLMFTAIYPFLMPWLMWGGTIWPAICTAFGFVIGYLVLRFGRAYMSELLTMIAAVAAAVIWWLVLSGYVSSALSSVLPIGIEAVQSRQFGGFMLAILLGVVAIGCSLPIGVVLALGRQSDLVVVKFLCVGFIEFIRGVPLITLLFVASLLLNIFMPPGTNFDIILRVMIMMTLFSAAYMAEVIRGGLAALPRGQYEGADSLGLDYWQAQRLIIMPQALKVSIPGIVSTFIGIFKDTTLVSIIGLFDVIGLASAIRADTSWNGIYWELFAFIAFLFFIVCFSMSRYSMYLERKLQTGHR</sequence>
<dbReference type="Gene3D" id="1.10.3720.10">
    <property type="entry name" value="MetI-like"/>
    <property type="match status" value="1"/>
</dbReference>
<evidence type="ECO:0000256" key="2">
    <source>
        <dbReference type="ARBA" id="ARBA00010072"/>
    </source>
</evidence>
<feature type="domain" description="ABC transmembrane type-1" evidence="9">
    <location>
        <begin position="289"/>
        <end position="483"/>
    </location>
</feature>
<keyword evidence="11" id="KW-1185">Reference proteome</keyword>
<dbReference type="SUPFAM" id="SSF161098">
    <property type="entry name" value="MetI-like"/>
    <property type="match status" value="1"/>
</dbReference>
<evidence type="ECO:0000259" key="9">
    <source>
        <dbReference type="PROSITE" id="PS50928"/>
    </source>
</evidence>
<proteinExistence type="inferred from homology"/>
<feature type="transmembrane region" description="Helical" evidence="8">
    <location>
        <begin position="36"/>
        <end position="61"/>
    </location>
</feature>
<keyword evidence="5 8" id="KW-0812">Transmembrane</keyword>
<dbReference type="Pfam" id="PF00528">
    <property type="entry name" value="BPD_transp_1"/>
    <property type="match status" value="1"/>
</dbReference>
<evidence type="ECO:0000313" key="11">
    <source>
        <dbReference type="Proteomes" id="UP001238334"/>
    </source>
</evidence>
<dbReference type="CDD" id="cd06261">
    <property type="entry name" value="TM_PBP2"/>
    <property type="match status" value="1"/>
</dbReference>
<dbReference type="NCBIfam" id="TIGR01726">
    <property type="entry name" value="HEQRo_perm_3TM"/>
    <property type="match status" value="1"/>
</dbReference>
<evidence type="ECO:0000256" key="3">
    <source>
        <dbReference type="ARBA" id="ARBA00022448"/>
    </source>
</evidence>
<dbReference type="GO" id="GO:0043190">
    <property type="term" value="C:ATP-binding cassette (ABC) transporter complex"/>
    <property type="evidence" value="ECO:0007669"/>
    <property type="project" value="InterPro"/>
</dbReference>
<feature type="transmembrane region" description="Helical" evidence="8">
    <location>
        <begin position="218"/>
        <end position="238"/>
    </location>
</feature>
<keyword evidence="6 8" id="KW-1133">Transmembrane helix</keyword>
<dbReference type="AlphaFoldDB" id="A0A9Y2P8V2"/>
<evidence type="ECO:0000256" key="6">
    <source>
        <dbReference type="ARBA" id="ARBA00022989"/>
    </source>
</evidence>
<dbReference type="InterPro" id="IPR043429">
    <property type="entry name" value="ArtM/GltK/GlnP/TcyL/YhdX-like"/>
</dbReference>
<feature type="transmembrane region" description="Helical" evidence="8">
    <location>
        <begin position="324"/>
        <end position="348"/>
    </location>
</feature>
<dbReference type="GO" id="GO:0006865">
    <property type="term" value="P:amino acid transport"/>
    <property type="evidence" value="ECO:0007669"/>
    <property type="project" value="TreeGrafter"/>
</dbReference>
<feature type="transmembrane region" description="Helical" evidence="8">
    <location>
        <begin position="459"/>
        <end position="479"/>
    </location>
</feature>
<dbReference type="PANTHER" id="PTHR30614:SF41">
    <property type="entry name" value="INNER MEMBRANE AMINO-ACID ABC TRANSPORTER PERMEASE PROTEIN YHDY"/>
    <property type="match status" value="1"/>
</dbReference>
<keyword evidence="3 8" id="KW-0813">Transport</keyword>
<dbReference type="GO" id="GO:0022857">
    <property type="term" value="F:transmembrane transporter activity"/>
    <property type="evidence" value="ECO:0007669"/>
    <property type="project" value="InterPro"/>
</dbReference>
<evidence type="ECO:0000256" key="4">
    <source>
        <dbReference type="ARBA" id="ARBA00022475"/>
    </source>
</evidence>
<dbReference type="PANTHER" id="PTHR30614">
    <property type="entry name" value="MEMBRANE COMPONENT OF AMINO ACID ABC TRANSPORTER"/>
    <property type="match status" value="1"/>
</dbReference>
<dbReference type="PROSITE" id="PS50928">
    <property type="entry name" value="ABC_TM1"/>
    <property type="match status" value="1"/>
</dbReference>
<dbReference type="RefSeq" id="WP_270920044.1">
    <property type="nucleotide sequence ID" value="NZ_CP127247.1"/>
</dbReference>
<feature type="transmembrane region" description="Helical" evidence="8">
    <location>
        <begin position="110"/>
        <end position="131"/>
    </location>
</feature>
<gene>
    <name evidence="10" type="ORF">QPJ95_10455</name>
</gene>
<evidence type="ECO:0000256" key="8">
    <source>
        <dbReference type="RuleBase" id="RU363032"/>
    </source>
</evidence>
<dbReference type="KEGG" id="ppso:QPJ95_10455"/>
<dbReference type="EMBL" id="CP127247">
    <property type="protein sequence ID" value="WIY27300.1"/>
    <property type="molecule type" value="Genomic_DNA"/>
</dbReference>
<evidence type="ECO:0000256" key="7">
    <source>
        <dbReference type="ARBA" id="ARBA00023136"/>
    </source>
</evidence>
<keyword evidence="4" id="KW-1003">Cell membrane</keyword>
<keyword evidence="7 8" id="KW-0472">Membrane</keyword>
<dbReference type="InterPro" id="IPR010065">
    <property type="entry name" value="AA_ABC_transptr_permease_3TM"/>
</dbReference>
<evidence type="ECO:0000313" key="10">
    <source>
        <dbReference type="EMBL" id="WIY27300.1"/>
    </source>
</evidence>
<organism evidence="10 11">
    <name type="scientific">Parasedimentitalea psychrophila</name>
    <dbReference type="NCBI Taxonomy" id="2997337"/>
    <lineage>
        <taxon>Bacteria</taxon>
        <taxon>Pseudomonadati</taxon>
        <taxon>Pseudomonadota</taxon>
        <taxon>Alphaproteobacteria</taxon>
        <taxon>Rhodobacterales</taxon>
        <taxon>Paracoccaceae</taxon>
        <taxon>Parasedimentitalea</taxon>
    </lineage>
</organism>
<accession>A0A9Y2P8V2</accession>
<feature type="transmembrane region" description="Helical" evidence="8">
    <location>
        <begin position="286"/>
        <end position="312"/>
    </location>
</feature>
<evidence type="ECO:0000256" key="1">
    <source>
        <dbReference type="ARBA" id="ARBA00004429"/>
    </source>
</evidence>
<reference evidence="10 11" key="1">
    <citation type="submission" date="2023-06" db="EMBL/GenBank/DDBJ databases">
        <title>Parasedimentitalea psychrophila sp. nov., a psychrophilic bacterium isolated from deep-sea sediment.</title>
        <authorList>
            <person name="Li A."/>
        </authorList>
    </citation>
    <scope>NUCLEOTIDE SEQUENCE [LARGE SCALE GENOMIC DNA]</scope>
    <source>
        <strain evidence="10 11">QS115</strain>
    </source>
</reference>
<comment type="subcellular location">
    <subcellularLocation>
        <location evidence="1">Cell inner membrane</location>
        <topology evidence="1">Multi-pass membrane protein</topology>
    </subcellularLocation>
    <subcellularLocation>
        <location evidence="8">Cell membrane</location>
        <topology evidence="8">Multi-pass membrane protein</topology>
    </subcellularLocation>
</comment>
<dbReference type="Proteomes" id="UP001238334">
    <property type="component" value="Chromosome"/>
</dbReference>
<dbReference type="InterPro" id="IPR035906">
    <property type="entry name" value="MetI-like_sf"/>
</dbReference>
<name>A0A9Y2P8V2_9RHOB</name>
<comment type="similarity">
    <text evidence="2">Belongs to the binding-protein-dependent transport system permease family. HisMQ subfamily.</text>
</comment>
<feature type="transmembrane region" description="Helical" evidence="8">
    <location>
        <begin position="360"/>
        <end position="380"/>
    </location>
</feature>
<dbReference type="InterPro" id="IPR000515">
    <property type="entry name" value="MetI-like"/>
</dbReference>
<feature type="transmembrane region" description="Helical" evidence="8">
    <location>
        <begin position="138"/>
        <end position="159"/>
    </location>
</feature>